<dbReference type="InterPro" id="IPR036721">
    <property type="entry name" value="RCK_C_sf"/>
</dbReference>
<keyword evidence="6" id="KW-0406">Ion transport</keyword>
<feature type="domain" description="RCK C-terminal" evidence="9">
    <location>
        <begin position="140"/>
        <end position="223"/>
    </location>
</feature>
<name>A0A510JHA2_9FUSO</name>
<dbReference type="OrthoDB" id="9775180at2"/>
<dbReference type="PROSITE" id="PS51201">
    <property type="entry name" value="RCK_N"/>
    <property type="match status" value="2"/>
</dbReference>
<dbReference type="EMBL" id="AP019823">
    <property type="protein sequence ID" value="BBM37771.1"/>
    <property type="molecule type" value="Genomic_DNA"/>
</dbReference>
<dbReference type="PANTHER" id="PTHR43833:SF5">
    <property type="entry name" value="TRK SYSTEM POTASSIUM UPTAKE PROTEIN TRKA"/>
    <property type="match status" value="1"/>
</dbReference>
<evidence type="ECO:0000256" key="7">
    <source>
        <dbReference type="SAM" id="Coils"/>
    </source>
</evidence>
<dbReference type="PANTHER" id="PTHR43833">
    <property type="entry name" value="POTASSIUM CHANNEL PROTEIN 2-RELATED-RELATED"/>
    <property type="match status" value="1"/>
</dbReference>
<dbReference type="RefSeq" id="WP_026745350.1">
    <property type="nucleotide sequence ID" value="NZ_AP019823.1"/>
</dbReference>
<evidence type="ECO:0000259" key="8">
    <source>
        <dbReference type="PROSITE" id="PS51201"/>
    </source>
</evidence>
<evidence type="ECO:0000256" key="6">
    <source>
        <dbReference type="ARBA" id="ARBA00023065"/>
    </source>
</evidence>
<dbReference type="InterPro" id="IPR006036">
    <property type="entry name" value="K_uptake_TrkA"/>
</dbReference>
<dbReference type="Pfam" id="PF02254">
    <property type="entry name" value="TrkA_N"/>
    <property type="match status" value="2"/>
</dbReference>
<dbReference type="InterPro" id="IPR003148">
    <property type="entry name" value="RCK_N"/>
</dbReference>
<dbReference type="PRINTS" id="PR00335">
    <property type="entry name" value="KUPTAKETRKA"/>
</dbReference>
<organism evidence="10 11">
    <name type="scientific">Leptotrichia hofstadii</name>
    <dbReference type="NCBI Taxonomy" id="157688"/>
    <lineage>
        <taxon>Bacteria</taxon>
        <taxon>Fusobacteriati</taxon>
        <taxon>Fusobacteriota</taxon>
        <taxon>Fusobacteriia</taxon>
        <taxon>Fusobacteriales</taxon>
        <taxon>Leptotrichiaceae</taxon>
        <taxon>Leptotrichia</taxon>
    </lineage>
</organism>
<dbReference type="SUPFAM" id="SSF116726">
    <property type="entry name" value="TrkA C-terminal domain-like"/>
    <property type="match status" value="2"/>
</dbReference>
<dbReference type="InterPro" id="IPR036291">
    <property type="entry name" value="NAD(P)-bd_dom_sf"/>
</dbReference>
<evidence type="ECO:0000313" key="10">
    <source>
        <dbReference type="EMBL" id="BBM37771.1"/>
    </source>
</evidence>
<dbReference type="PROSITE" id="PS51202">
    <property type="entry name" value="RCK_C"/>
    <property type="match status" value="2"/>
</dbReference>
<evidence type="ECO:0000256" key="5">
    <source>
        <dbReference type="ARBA" id="ARBA00023027"/>
    </source>
</evidence>
<proteinExistence type="predicted"/>
<dbReference type="Pfam" id="PF02080">
    <property type="entry name" value="TrkA_C"/>
    <property type="match status" value="2"/>
</dbReference>
<dbReference type="SUPFAM" id="SSF51735">
    <property type="entry name" value="NAD(P)-binding Rossmann-fold domains"/>
    <property type="match status" value="2"/>
</dbReference>
<dbReference type="Gene3D" id="3.30.70.1450">
    <property type="entry name" value="Regulator of K+ conductance, C-terminal domain"/>
    <property type="match status" value="2"/>
</dbReference>
<evidence type="ECO:0000313" key="11">
    <source>
        <dbReference type="Proteomes" id="UP000321892"/>
    </source>
</evidence>
<evidence type="ECO:0000256" key="1">
    <source>
        <dbReference type="ARBA" id="ARBA00017378"/>
    </source>
</evidence>
<sequence length="452" mass="50081">MKIVIAGAGVVGESLCSELSEVGNDVILIEKEEKVLNKLMEIYDITGMVGNGASYETLLEAGADSADIFIAATESDELNIISSIIAKKIGAKFTIARVRNPEYSSNMQFVRENLGISLMLNPEFESAKNIANKLMFPVALSVENFFGQKANFISIRVEKHSFLNGTQLKYLEFDSQDKIIICTVKRGDEIFIPSGDFKILEGDIIYIAGSIDAVRKFYDKIEQSNLKIKSTIVIGGGTISHYLIRKLLENKNKVKVIENDKERAEKLSEAYSKAIVIRGNEADQEFLIQEGIKNYDAVVIITDSDEENAVISMFANSITDAKLITKMNRTLLLPILESSTGTSTVVPKKVISDMIISVVRSRTDMRSSTMSLLYRLENKVELITFEINENSAAIDIPLKDLKIKKGTLVASILRNGKMIFPGGNDMIKSNDSVMIVSTIPSIEDFDDILERV</sequence>
<keyword evidence="7" id="KW-0175">Coiled coil</keyword>
<feature type="domain" description="RCK N-terminal" evidence="8">
    <location>
        <begin position="1"/>
        <end position="120"/>
    </location>
</feature>
<keyword evidence="5" id="KW-0520">NAD</keyword>
<dbReference type="Proteomes" id="UP000321892">
    <property type="component" value="Chromosome"/>
</dbReference>
<keyword evidence="3" id="KW-0633">Potassium transport</keyword>
<feature type="coiled-coil region" evidence="7">
    <location>
        <begin position="247"/>
        <end position="274"/>
    </location>
</feature>
<dbReference type="GO" id="GO:0005886">
    <property type="term" value="C:plasma membrane"/>
    <property type="evidence" value="ECO:0007669"/>
    <property type="project" value="InterPro"/>
</dbReference>
<evidence type="ECO:0000256" key="4">
    <source>
        <dbReference type="ARBA" id="ARBA00022958"/>
    </source>
</evidence>
<keyword evidence="11" id="KW-1185">Reference proteome</keyword>
<evidence type="ECO:0000259" key="9">
    <source>
        <dbReference type="PROSITE" id="PS51202"/>
    </source>
</evidence>
<keyword evidence="4" id="KW-0630">Potassium</keyword>
<dbReference type="Gene3D" id="3.40.50.720">
    <property type="entry name" value="NAD(P)-binding Rossmann-like Domain"/>
    <property type="match status" value="2"/>
</dbReference>
<accession>A0A510JHA2</accession>
<feature type="domain" description="RCK C-terminal" evidence="9">
    <location>
        <begin position="367"/>
        <end position="451"/>
    </location>
</feature>
<evidence type="ECO:0000256" key="2">
    <source>
        <dbReference type="ARBA" id="ARBA00022448"/>
    </source>
</evidence>
<feature type="domain" description="RCK N-terminal" evidence="8">
    <location>
        <begin position="228"/>
        <end position="346"/>
    </location>
</feature>
<dbReference type="InterPro" id="IPR050721">
    <property type="entry name" value="Trk_Ktr_HKT_K-transport"/>
</dbReference>
<evidence type="ECO:0000256" key="3">
    <source>
        <dbReference type="ARBA" id="ARBA00022538"/>
    </source>
</evidence>
<dbReference type="NCBIfam" id="NF007039">
    <property type="entry name" value="PRK09496.3-2"/>
    <property type="match status" value="1"/>
</dbReference>
<dbReference type="InterPro" id="IPR006037">
    <property type="entry name" value="RCK_C"/>
</dbReference>
<dbReference type="AlphaFoldDB" id="A0A510JHA2"/>
<protein>
    <recommendedName>
        <fullName evidence="1">Trk system potassium uptake protein TrkA</fullName>
    </recommendedName>
</protein>
<reference evidence="10 11" key="1">
    <citation type="submission" date="2019-07" db="EMBL/GenBank/DDBJ databases">
        <title>Complete Genome Sequence of Leptotrichia hofstadii Strain JCM16775.</title>
        <authorList>
            <person name="Watanabe S."/>
            <person name="Cui L."/>
        </authorList>
    </citation>
    <scope>NUCLEOTIDE SEQUENCE [LARGE SCALE GENOMIC DNA]</scope>
    <source>
        <strain evidence="10 11">JCM16775</strain>
    </source>
</reference>
<dbReference type="KEGG" id="lhf:JCM16775_0461"/>
<dbReference type="NCBIfam" id="NF007033">
    <property type="entry name" value="PRK09496.1-5"/>
    <property type="match status" value="1"/>
</dbReference>
<gene>
    <name evidence="10" type="primary">trkA</name>
    <name evidence="10" type="ORF">JCM16775_0461</name>
</gene>
<dbReference type="GO" id="GO:0015079">
    <property type="term" value="F:potassium ion transmembrane transporter activity"/>
    <property type="evidence" value="ECO:0007669"/>
    <property type="project" value="InterPro"/>
</dbReference>
<keyword evidence="2" id="KW-0813">Transport</keyword>